<evidence type="ECO:0000313" key="1">
    <source>
        <dbReference type="EMBL" id="KAL3498317.1"/>
    </source>
</evidence>
<keyword evidence="2" id="KW-1185">Reference proteome</keyword>
<gene>
    <name evidence="1" type="ORF">ACH5RR_041049</name>
</gene>
<proteinExistence type="predicted"/>
<accession>A0ABD2XXP0</accession>
<comment type="caution">
    <text evidence="1">The sequence shown here is derived from an EMBL/GenBank/DDBJ whole genome shotgun (WGS) entry which is preliminary data.</text>
</comment>
<dbReference type="Proteomes" id="UP001630127">
    <property type="component" value="Unassembled WGS sequence"/>
</dbReference>
<dbReference type="EMBL" id="JBJUIK010000017">
    <property type="protein sequence ID" value="KAL3498317.1"/>
    <property type="molecule type" value="Genomic_DNA"/>
</dbReference>
<dbReference type="AlphaFoldDB" id="A0ABD2XXP0"/>
<sequence length="76" mass="8637">MSVKDLVEAYLFVKVRNGNSFFWFDWWDKDGLSPIEGLSLVDEPDILAWKGTTSRAFYISSAMDILDPSTSIEGQE</sequence>
<protein>
    <submittedName>
        <fullName evidence="1">Uncharacterized protein</fullName>
    </submittedName>
</protein>
<name>A0ABD2XXP0_9GENT</name>
<organism evidence="1 2">
    <name type="scientific">Cinchona calisaya</name>
    <dbReference type="NCBI Taxonomy" id="153742"/>
    <lineage>
        <taxon>Eukaryota</taxon>
        <taxon>Viridiplantae</taxon>
        <taxon>Streptophyta</taxon>
        <taxon>Embryophyta</taxon>
        <taxon>Tracheophyta</taxon>
        <taxon>Spermatophyta</taxon>
        <taxon>Magnoliopsida</taxon>
        <taxon>eudicotyledons</taxon>
        <taxon>Gunneridae</taxon>
        <taxon>Pentapetalae</taxon>
        <taxon>asterids</taxon>
        <taxon>lamiids</taxon>
        <taxon>Gentianales</taxon>
        <taxon>Rubiaceae</taxon>
        <taxon>Cinchonoideae</taxon>
        <taxon>Cinchoneae</taxon>
        <taxon>Cinchona</taxon>
    </lineage>
</organism>
<reference evidence="1 2" key="1">
    <citation type="submission" date="2024-11" db="EMBL/GenBank/DDBJ databases">
        <title>A near-complete genome assembly of Cinchona calisaya.</title>
        <authorList>
            <person name="Lian D.C."/>
            <person name="Zhao X.W."/>
            <person name="Wei L."/>
        </authorList>
    </citation>
    <scope>NUCLEOTIDE SEQUENCE [LARGE SCALE GENOMIC DNA]</scope>
    <source>
        <tissue evidence="1">Nenye</tissue>
    </source>
</reference>
<evidence type="ECO:0000313" key="2">
    <source>
        <dbReference type="Proteomes" id="UP001630127"/>
    </source>
</evidence>